<dbReference type="Proteomes" id="UP000184428">
    <property type="component" value="Unassembled WGS sequence"/>
</dbReference>
<name>A0A1M7SWU9_9ACTN</name>
<reference evidence="1 2" key="1">
    <citation type="submission" date="2016-12" db="EMBL/GenBank/DDBJ databases">
        <authorList>
            <person name="Song W.-J."/>
            <person name="Kurnit D.M."/>
        </authorList>
    </citation>
    <scope>NUCLEOTIDE SEQUENCE [LARGE SCALE GENOMIC DNA]</scope>
    <source>
        <strain evidence="1 2">DSM 43162</strain>
    </source>
</reference>
<dbReference type="RefSeq" id="WP_072914721.1">
    <property type="nucleotide sequence ID" value="NZ_FRDM01000004.1"/>
</dbReference>
<evidence type="ECO:0008006" key="3">
    <source>
        <dbReference type="Google" id="ProtNLM"/>
    </source>
</evidence>
<organism evidence="1 2">
    <name type="scientific">Geodermatophilus obscurus</name>
    <dbReference type="NCBI Taxonomy" id="1861"/>
    <lineage>
        <taxon>Bacteria</taxon>
        <taxon>Bacillati</taxon>
        <taxon>Actinomycetota</taxon>
        <taxon>Actinomycetes</taxon>
        <taxon>Geodermatophilales</taxon>
        <taxon>Geodermatophilaceae</taxon>
        <taxon>Geodermatophilus</taxon>
    </lineage>
</organism>
<evidence type="ECO:0000313" key="2">
    <source>
        <dbReference type="Proteomes" id="UP000184428"/>
    </source>
</evidence>
<sequence length="364" mass="40599">MTPVTTSPPYVRYQADLEQSFPDEDELVRQVVGTMERANRQVAAKHRHGLRDAHAKSHGILAGELHVEPGLPAHLAQGLFAASRSYPVIVRFSTSPGHLRTDRVPAPRGMAIKVIGVDGPRALDDGATTQDFLLVNHPTLPFGTIGEYAELQEALERQHRESDLRQRSTRLVARVLTRLRFPLPRIAEVLATPNHHILGETFHSMAALRYGDHVAKISAAPLSEDVRALSGRPVGRRAGDSALRDLVADFFARHSAEYEVRAQLCVDVDRMPIEDASVRWPEELSPHHRVAVLHLPAQDPYSDARRRYADDVLSFNPWHALEAHRPLGSIMRARRVAYARSSDFRHAVNGVQEREPSSIDELPA</sequence>
<dbReference type="PANTHER" id="PTHR36195">
    <property type="entry name" value="DOMAIN PROTEIN, PUTATIVE (AFU_ORTHOLOGUE AFUA_5G01990)-RELATED-RELATED"/>
    <property type="match status" value="1"/>
</dbReference>
<dbReference type="Gene3D" id="2.40.180.10">
    <property type="entry name" value="Catalase core domain"/>
    <property type="match status" value="1"/>
</dbReference>
<dbReference type="GO" id="GO:0020037">
    <property type="term" value="F:heme binding"/>
    <property type="evidence" value="ECO:0007669"/>
    <property type="project" value="InterPro"/>
</dbReference>
<accession>A0A1M7SWU9</accession>
<protein>
    <recommendedName>
        <fullName evidence="3">Catalase</fullName>
    </recommendedName>
</protein>
<dbReference type="PANTHER" id="PTHR36195:SF4">
    <property type="entry name" value="DOMAIN PROTEIN, PUTATIVE (AFU_ORTHOLOGUE AFUA_5G01990)-RELATED"/>
    <property type="match status" value="1"/>
</dbReference>
<proteinExistence type="predicted"/>
<gene>
    <name evidence="1" type="ORF">SAMN05660350_01102</name>
</gene>
<dbReference type="CDD" id="cd08152">
    <property type="entry name" value="y4iL_like"/>
    <property type="match status" value="1"/>
</dbReference>
<dbReference type="OrthoDB" id="9765610at2"/>
<dbReference type="InterPro" id="IPR020835">
    <property type="entry name" value="Catalase_sf"/>
</dbReference>
<dbReference type="EMBL" id="FRDM01000004">
    <property type="protein sequence ID" value="SHN62931.1"/>
    <property type="molecule type" value="Genomic_DNA"/>
</dbReference>
<evidence type="ECO:0000313" key="1">
    <source>
        <dbReference type="EMBL" id="SHN62931.1"/>
    </source>
</evidence>
<dbReference type="SUPFAM" id="SSF56634">
    <property type="entry name" value="Heme-dependent catalase-like"/>
    <property type="match status" value="1"/>
</dbReference>
<dbReference type="AlphaFoldDB" id="A0A1M7SWU9"/>